<reference evidence="2 3" key="1">
    <citation type="submission" date="2015-06" db="EMBL/GenBank/DDBJ databases">
        <title>Draft genome assembly of filamentous brackish cyanobacterium Limnoraphis robusta strain CS-951.</title>
        <authorList>
            <person name="Willis A."/>
            <person name="Parks M."/>
            <person name="Burford M.A."/>
        </authorList>
    </citation>
    <scope>NUCLEOTIDE SEQUENCE [LARGE SCALE GENOMIC DNA]</scope>
    <source>
        <strain evidence="2 3">CS-951</strain>
    </source>
</reference>
<accession>A0A0F5YCC6</accession>
<dbReference type="InterPro" id="IPR024983">
    <property type="entry name" value="CHAT_dom"/>
</dbReference>
<evidence type="ECO:0000259" key="1">
    <source>
        <dbReference type="Pfam" id="PF12770"/>
    </source>
</evidence>
<evidence type="ECO:0000313" key="2">
    <source>
        <dbReference type="EMBL" id="KKD36277.1"/>
    </source>
</evidence>
<dbReference type="EMBL" id="LATL02000116">
    <property type="protein sequence ID" value="KKD36277.1"/>
    <property type="molecule type" value="Genomic_DNA"/>
</dbReference>
<sequence>MISGVLLAVLSQATFSQENPQNVNWSEQVTSLEETWEKQYEDYFNRNLAEVTLKADDIAKILSRIASQTGSKPAILWVAPQADYLKLILLTPDGEATGDLISEADHITLIKQVQRLYLEVTNPRRIGTTSYLKPAQQLYQWIVKPFEATLAEKDIDILLFCTGPGLRTLPLGVLHDGKQFLVEKYSPTRIPAFNLLIDTNYGNIKAAQVLAMGVSEFADQNPLPAVPVELSTIIKPGAGERSPLSNLLGQWPGKSFLNQVSTLQNLETQLASNSFGIIHLATHAQFKSGEPQNSYIQLWDTQLRLNQMQEMRWNKPPAELLVLSACQTAVGDQDVELGFAGLAIQSGVKSALASLWYISDRGTLALMSEFYQQLKTASTKAEALQKAQVAMIQGKVRLQQGELLISRGEVALPPSLVSNTEEDLSHPYYWSGFTLIGNPW</sequence>
<comment type="caution">
    <text evidence="2">The sequence shown here is derived from an EMBL/GenBank/DDBJ whole genome shotgun (WGS) entry which is preliminary data.</text>
</comment>
<name>A0A0F5YCC6_9CYAN</name>
<dbReference type="PANTHER" id="PTHR10098">
    <property type="entry name" value="RAPSYN-RELATED"/>
    <property type="match status" value="1"/>
</dbReference>
<organism evidence="2 3">
    <name type="scientific">Limnoraphis robusta CS-951</name>
    <dbReference type="NCBI Taxonomy" id="1637645"/>
    <lineage>
        <taxon>Bacteria</taxon>
        <taxon>Bacillati</taxon>
        <taxon>Cyanobacteriota</taxon>
        <taxon>Cyanophyceae</taxon>
        <taxon>Oscillatoriophycideae</taxon>
        <taxon>Oscillatoriales</taxon>
        <taxon>Sirenicapillariaceae</taxon>
        <taxon>Limnoraphis</taxon>
    </lineage>
</organism>
<proteinExistence type="predicted"/>
<dbReference type="PATRIC" id="fig|1637645.4.peg.2351"/>
<protein>
    <recommendedName>
        <fullName evidence="1">CHAT domain-containing protein</fullName>
    </recommendedName>
</protein>
<dbReference type="Pfam" id="PF12770">
    <property type="entry name" value="CHAT"/>
    <property type="match status" value="1"/>
</dbReference>
<evidence type="ECO:0000313" key="3">
    <source>
        <dbReference type="Proteomes" id="UP000033607"/>
    </source>
</evidence>
<feature type="domain" description="CHAT" evidence="1">
    <location>
        <begin position="133"/>
        <end position="438"/>
    </location>
</feature>
<gene>
    <name evidence="2" type="ORF">WN50_20660</name>
</gene>
<dbReference type="AlphaFoldDB" id="A0A0F5YCC6"/>
<dbReference type="Proteomes" id="UP000033607">
    <property type="component" value="Unassembled WGS sequence"/>
</dbReference>
<dbReference type="PANTHER" id="PTHR10098:SF112">
    <property type="entry name" value="SLR0380 PROTEIN"/>
    <property type="match status" value="1"/>
</dbReference>